<organism evidence="8 9">
    <name type="scientific">Belnapia mucosa</name>
    <dbReference type="NCBI Taxonomy" id="2804532"/>
    <lineage>
        <taxon>Bacteria</taxon>
        <taxon>Pseudomonadati</taxon>
        <taxon>Pseudomonadota</taxon>
        <taxon>Alphaproteobacteria</taxon>
        <taxon>Acetobacterales</taxon>
        <taxon>Roseomonadaceae</taxon>
        <taxon>Belnapia</taxon>
    </lineage>
</organism>
<keyword evidence="9" id="KW-1185">Reference proteome</keyword>
<dbReference type="NCBIfam" id="TIGR02229">
    <property type="entry name" value="caa3_sub_IV"/>
    <property type="match status" value="1"/>
</dbReference>
<evidence type="ECO:0000313" key="9">
    <source>
        <dbReference type="Proteomes" id="UP000606490"/>
    </source>
</evidence>
<dbReference type="InterPro" id="IPR011743">
    <property type="entry name" value="Caa3_sub_IV"/>
</dbReference>
<evidence type="ECO:0000256" key="2">
    <source>
        <dbReference type="ARBA" id="ARBA00022475"/>
    </source>
</evidence>
<evidence type="ECO:0000313" key="8">
    <source>
        <dbReference type="EMBL" id="MBL6458736.1"/>
    </source>
</evidence>
<evidence type="ECO:0000256" key="7">
    <source>
        <dbReference type="SAM" id="Phobius"/>
    </source>
</evidence>
<evidence type="ECO:0000256" key="6">
    <source>
        <dbReference type="SAM" id="MobiDB-lite"/>
    </source>
</evidence>
<dbReference type="Proteomes" id="UP000606490">
    <property type="component" value="Unassembled WGS sequence"/>
</dbReference>
<evidence type="ECO:0000256" key="3">
    <source>
        <dbReference type="ARBA" id="ARBA00022692"/>
    </source>
</evidence>
<dbReference type="EMBL" id="JAEUXJ010000018">
    <property type="protein sequence ID" value="MBL6458736.1"/>
    <property type="molecule type" value="Genomic_DNA"/>
</dbReference>
<sequence>MTGLGEDVPLTAGAIWRRTLPVWAALILLLGATLGLAYVPLGRFATATALGIAVVKGGLVMLFFMQLRKPDPLLRLAASTALFFVAFLLILTFADVLTRSAPSQPGTVMPRSQPELPATGQRGF</sequence>
<proteinExistence type="predicted"/>
<dbReference type="RefSeq" id="WP_202828478.1">
    <property type="nucleotide sequence ID" value="NZ_JAEUXJ010000018.1"/>
</dbReference>
<comment type="subcellular location">
    <subcellularLocation>
        <location evidence="1">Cell membrane</location>
        <topology evidence="1">Multi-pass membrane protein</topology>
    </subcellularLocation>
</comment>
<keyword evidence="4 7" id="KW-1133">Transmembrane helix</keyword>
<protein>
    <submittedName>
        <fullName evidence="8">Cytochrome C oxidase subunit IV family protein</fullName>
    </submittedName>
</protein>
<dbReference type="InterPro" id="IPR005171">
    <property type="entry name" value="Cyt_c_oxidase_su4_prok"/>
</dbReference>
<keyword evidence="5 7" id="KW-0472">Membrane</keyword>
<keyword evidence="2" id="KW-1003">Cell membrane</keyword>
<feature type="transmembrane region" description="Helical" evidence="7">
    <location>
        <begin position="20"/>
        <end position="41"/>
    </location>
</feature>
<reference evidence="8 9" key="1">
    <citation type="submission" date="2021-01" db="EMBL/GenBank/DDBJ databases">
        <title>Belnapia mucosa sp. nov. and Belnapia arida sp. nov., isolated from the Tabernas Desert (Almeria, Spain).</title>
        <authorList>
            <person name="Molina-Menor E."/>
            <person name="Vidal-Verdu A."/>
            <person name="Calonge A."/>
            <person name="Satari L."/>
            <person name="Pereto Magraner J."/>
            <person name="Porcar Miralles M."/>
        </authorList>
    </citation>
    <scope>NUCLEOTIDE SEQUENCE [LARGE SCALE GENOMIC DNA]</scope>
    <source>
        <strain evidence="8 9">T6</strain>
    </source>
</reference>
<name>A0ABS1VC68_9PROT</name>
<evidence type="ECO:0000256" key="5">
    <source>
        <dbReference type="ARBA" id="ARBA00023136"/>
    </source>
</evidence>
<keyword evidence="3 7" id="KW-0812">Transmembrane</keyword>
<comment type="caution">
    <text evidence="8">The sequence shown here is derived from an EMBL/GenBank/DDBJ whole genome shotgun (WGS) entry which is preliminary data.</text>
</comment>
<accession>A0ABS1VC68</accession>
<evidence type="ECO:0000256" key="1">
    <source>
        <dbReference type="ARBA" id="ARBA00004651"/>
    </source>
</evidence>
<dbReference type="Pfam" id="PF03626">
    <property type="entry name" value="COX4_pro"/>
    <property type="match status" value="1"/>
</dbReference>
<evidence type="ECO:0000256" key="4">
    <source>
        <dbReference type="ARBA" id="ARBA00022989"/>
    </source>
</evidence>
<feature type="transmembrane region" description="Helical" evidence="7">
    <location>
        <begin position="73"/>
        <end position="94"/>
    </location>
</feature>
<feature type="transmembrane region" description="Helical" evidence="7">
    <location>
        <begin position="48"/>
        <end position="67"/>
    </location>
</feature>
<feature type="region of interest" description="Disordered" evidence="6">
    <location>
        <begin position="103"/>
        <end position="124"/>
    </location>
</feature>
<gene>
    <name evidence="8" type="ORF">JMJ55_25710</name>
</gene>